<dbReference type="KEGG" id="ccz:CCALI_01789"/>
<sequence length="354" mass="38824">MKVKESLERRKSVPKLKTYRVGVACMSHDHVWGELRLWQQQPNVQLVAGGDDEPELLTKLEREFGVKRLYPSWQEMLDAEELDIVQIAGGNSESADIVEAAAQRGLHAVVEKPMAATLEQADRMLQAAERAGTLLLINWPTAWAASWQELERRALAGDIGEIRYVRYRSAHNGPIAIGCSPNFVRDLTTPEINGAGALMDYCCYGANLAARLLGRPEQVTGLRGVFGTEPAYAASDDNAVIVARYPHAFAVCEASWTQPVGYIETNPLLYGSEGALGVWHGKLILQRPGKPQETIEPPPTVAPRRSAPEYLLHCLENGQKPEGFCSAKVSRDAQEILEAGLRAANSGLHQSLPL</sequence>
<dbReference type="STRING" id="454171.CP488_02303"/>
<dbReference type="PATRIC" id="fig|1303518.3.peg.1850"/>
<dbReference type="InterPro" id="IPR000683">
    <property type="entry name" value="Gfo/Idh/MocA-like_OxRdtase_N"/>
</dbReference>
<dbReference type="AlphaFoldDB" id="S0EVY8"/>
<accession>S0EVY8</accession>
<dbReference type="SUPFAM" id="SSF51735">
    <property type="entry name" value="NAD(P)-binding Rossmann-fold domains"/>
    <property type="match status" value="1"/>
</dbReference>
<dbReference type="PANTHER" id="PTHR43818">
    <property type="entry name" value="BCDNA.GH03377"/>
    <property type="match status" value="1"/>
</dbReference>
<dbReference type="GO" id="GO:0016491">
    <property type="term" value="F:oxidoreductase activity"/>
    <property type="evidence" value="ECO:0007669"/>
    <property type="project" value="UniProtKB-KW"/>
</dbReference>
<keyword evidence="5" id="KW-1185">Reference proteome</keyword>
<keyword evidence="1" id="KW-0560">Oxidoreductase</keyword>
<dbReference type="EMBL" id="HF951689">
    <property type="protein sequence ID" value="CCW35602.1"/>
    <property type="molecule type" value="Genomic_DNA"/>
</dbReference>
<evidence type="ECO:0000259" key="2">
    <source>
        <dbReference type="Pfam" id="PF01408"/>
    </source>
</evidence>
<dbReference type="PANTHER" id="PTHR43818:SF11">
    <property type="entry name" value="BCDNA.GH03377"/>
    <property type="match status" value="1"/>
</dbReference>
<proteinExistence type="predicted"/>
<name>S0EVY8_CHTCT</name>
<dbReference type="Gene3D" id="3.40.50.720">
    <property type="entry name" value="NAD(P)-binding Rossmann-like Domain"/>
    <property type="match status" value="1"/>
</dbReference>
<dbReference type="Gene3D" id="3.30.360.10">
    <property type="entry name" value="Dihydrodipicolinate Reductase, domain 2"/>
    <property type="match status" value="1"/>
</dbReference>
<dbReference type="InterPro" id="IPR050463">
    <property type="entry name" value="Gfo/Idh/MocA_oxidrdct_glycsds"/>
</dbReference>
<dbReference type="OrthoDB" id="9815825at2"/>
<protein>
    <submittedName>
        <fullName evidence="4">Predicted dehydrogenases and related proteins</fullName>
    </submittedName>
</protein>
<dbReference type="InParanoid" id="S0EVY8"/>
<evidence type="ECO:0000259" key="3">
    <source>
        <dbReference type="Pfam" id="PF22725"/>
    </source>
</evidence>
<dbReference type="InterPro" id="IPR036291">
    <property type="entry name" value="NAD(P)-bd_dom_sf"/>
</dbReference>
<dbReference type="eggNOG" id="COG0673">
    <property type="taxonomic scope" value="Bacteria"/>
</dbReference>
<gene>
    <name evidence="4" type="ORF">CCALI_01789</name>
</gene>
<dbReference type="HOGENOM" id="CLU_023194_1_3_0"/>
<dbReference type="InterPro" id="IPR055170">
    <property type="entry name" value="GFO_IDH_MocA-like_dom"/>
</dbReference>
<dbReference type="SUPFAM" id="SSF55347">
    <property type="entry name" value="Glyceraldehyde-3-phosphate dehydrogenase-like, C-terminal domain"/>
    <property type="match status" value="1"/>
</dbReference>
<evidence type="ECO:0000313" key="5">
    <source>
        <dbReference type="Proteomes" id="UP000014227"/>
    </source>
</evidence>
<organism evidence="4 5">
    <name type="scientific">Chthonomonas calidirosea (strain DSM 23976 / ICMP 18418 / T49)</name>
    <dbReference type="NCBI Taxonomy" id="1303518"/>
    <lineage>
        <taxon>Bacteria</taxon>
        <taxon>Bacillati</taxon>
        <taxon>Armatimonadota</taxon>
        <taxon>Chthonomonadia</taxon>
        <taxon>Chthonomonadales</taxon>
        <taxon>Chthonomonadaceae</taxon>
        <taxon>Chthonomonas</taxon>
    </lineage>
</organism>
<feature type="domain" description="Gfo/Idh/MocA-like oxidoreductase N-terminal" evidence="2">
    <location>
        <begin position="36"/>
        <end position="137"/>
    </location>
</feature>
<dbReference type="Pfam" id="PF22725">
    <property type="entry name" value="GFO_IDH_MocA_C3"/>
    <property type="match status" value="1"/>
</dbReference>
<dbReference type="Pfam" id="PF01408">
    <property type="entry name" value="GFO_IDH_MocA"/>
    <property type="match status" value="1"/>
</dbReference>
<dbReference type="Proteomes" id="UP000014227">
    <property type="component" value="Chromosome I"/>
</dbReference>
<reference evidence="5" key="1">
    <citation type="submission" date="2013-03" db="EMBL/GenBank/DDBJ databases">
        <title>Genome sequence of Chthonomonas calidirosea, the first sequenced genome from the Armatimonadetes phylum (formally candidate division OP10).</title>
        <authorList>
            <person name="Lee K.C.Y."/>
            <person name="Morgan X.C."/>
            <person name="Dunfield P.F."/>
            <person name="Tamas I."/>
            <person name="Houghton K.M."/>
            <person name="Vyssotski M."/>
            <person name="Ryan J.L.J."/>
            <person name="Lagutin K."/>
            <person name="McDonald I.R."/>
            <person name="Stott M.B."/>
        </authorList>
    </citation>
    <scope>NUCLEOTIDE SEQUENCE [LARGE SCALE GENOMIC DNA]</scope>
    <source>
        <strain evidence="5">DSM 23976 / ICMP 18418 / T49</strain>
    </source>
</reference>
<evidence type="ECO:0000256" key="1">
    <source>
        <dbReference type="ARBA" id="ARBA00023002"/>
    </source>
</evidence>
<dbReference type="GO" id="GO:0000166">
    <property type="term" value="F:nucleotide binding"/>
    <property type="evidence" value="ECO:0007669"/>
    <property type="project" value="InterPro"/>
</dbReference>
<evidence type="ECO:0000313" key="4">
    <source>
        <dbReference type="EMBL" id="CCW35602.1"/>
    </source>
</evidence>
<feature type="domain" description="GFO/IDH/MocA-like oxidoreductase" evidence="3">
    <location>
        <begin position="148"/>
        <end position="276"/>
    </location>
</feature>